<dbReference type="Pfam" id="PF10925">
    <property type="entry name" value="DUF2680"/>
    <property type="match status" value="1"/>
</dbReference>
<name>A0A0U9HMW9_9FIRM</name>
<keyword evidence="4" id="KW-1185">Reference proteome</keyword>
<dbReference type="Proteomes" id="UP000062160">
    <property type="component" value="Unassembled WGS sequence"/>
</dbReference>
<feature type="signal peptide" evidence="2">
    <location>
        <begin position="1"/>
        <end position="26"/>
    </location>
</feature>
<evidence type="ECO:0000256" key="2">
    <source>
        <dbReference type="SAM" id="SignalP"/>
    </source>
</evidence>
<organism evidence="3">
    <name type="scientific">Tepidanaerobacter syntrophicus</name>
    <dbReference type="NCBI Taxonomy" id="224999"/>
    <lineage>
        <taxon>Bacteria</taxon>
        <taxon>Bacillati</taxon>
        <taxon>Bacillota</taxon>
        <taxon>Clostridia</taxon>
        <taxon>Thermosediminibacterales</taxon>
        <taxon>Tepidanaerobacteraceae</taxon>
        <taxon>Tepidanaerobacter</taxon>
    </lineage>
</organism>
<evidence type="ECO:0008006" key="5">
    <source>
        <dbReference type="Google" id="ProtNLM"/>
    </source>
</evidence>
<dbReference type="RefSeq" id="WP_059032622.1">
    <property type="nucleotide sequence ID" value="NZ_BSDN01000002.1"/>
</dbReference>
<feature type="compositionally biased region" description="Gly residues" evidence="1">
    <location>
        <begin position="135"/>
        <end position="145"/>
    </location>
</feature>
<dbReference type="AlphaFoldDB" id="A0A0U9HMW9"/>
<evidence type="ECO:0000256" key="1">
    <source>
        <dbReference type="SAM" id="MobiDB-lite"/>
    </source>
</evidence>
<feature type="compositionally biased region" description="Basic and acidic residues" evidence="1">
    <location>
        <begin position="162"/>
        <end position="172"/>
    </location>
</feature>
<keyword evidence="2" id="KW-0732">Signal</keyword>
<feature type="chain" id="PRO_5006865006" description="DUF2680 domain-containing protein" evidence="2">
    <location>
        <begin position="27"/>
        <end position="172"/>
    </location>
</feature>
<accession>A0A0U9HMW9</accession>
<dbReference type="STRING" id="224999.GCA_001485475_01232"/>
<evidence type="ECO:0000313" key="3">
    <source>
        <dbReference type="EMBL" id="GAQ25217.1"/>
    </source>
</evidence>
<proteinExistence type="predicted"/>
<evidence type="ECO:0000313" key="4">
    <source>
        <dbReference type="Proteomes" id="UP000062160"/>
    </source>
</evidence>
<dbReference type="InterPro" id="IPR024485">
    <property type="entry name" value="DUF2680"/>
</dbReference>
<gene>
    <name evidence="3" type="ORF">TSYNT_7235</name>
</gene>
<feature type="region of interest" description="Disordered" evidence="1">
    <location>
        <begin position="135"/>
        <end position="172"/>
    </location>
</feature>
<protein>
    <recommendedName>
        <fullName evidence="5">DUF2680 domain-containing protein</fullName>
    </recommendedName>
</protein>
<dbReference type="EMBL" id="DF977001">
    <property type="protein sequence ID" value="GAQ25217.1"/>
    <property type="molecule type" value="Genomic_DNA"/>
</dbReference>
<sequence>MKSLRKIFIVGAVVLLVGATSLTAFAASNYDTPAQAVAGITGRTVESVVEERINSNKAYGAIASEAGKLDEFKSEMLEMKKEILAEQVAEGKISQEEADEIIARIEENQKNCDGTGGARLGRNFGASFGFKGQGLGSGGTNGGNATGRNQNGAGGMGNGGARLRDGSCNIDK</sequence>
<reference evidence="3" key="1">
    <citation type="journal article" date="2016" name="Genome Announc.">
        <title>Draft Genome Sequence of the Syntrophic Lactate-Degrading Bacterium Tepidanaerobacter syntrophicus JLT.</title>
        <authorList>
            <person name="Matsuura N."/>
            <person name="Ohashi A."/>
            <person name="Tourlousse D.M."/>
            <person name="Sekiguchi Y."/>
        </authorList>
    </citation>
    <scope>NUCLEOTIDE SEQUENCE [LARGE SCALE GENOMIC DNA]</scope>
    <source>
        <strain evidence="3">JL</strain>
    </source>
</reference>